<proteinExistence type="predicted"/>
<feature type="non-terminal residue" evidence="1">
    <location>
        <position position="55"/>
    </location>
</feature>
<reference evidence="1" key="2">
    <citation type="submission" date="2016-06" db="EMBL/GenBank/DDBJ databases">
        <title>The genome of a short-lived fish provides insights into sex chromosome evolution and the genetic control of aging.</title>
        <authorList>
            <person name="Reichwald K."/>
            <person name="Felder M."/>
            <person name="Petzold A."/>
            <person name="Koch P."/>
            <person name="Groth M."/>
            <person name="Platzer M."/>
        </authorList>
    </citation>
    <scope>NUCLEOTIDE SEQUENCE</scope>
    <source>
        <tissue evidence="1">Brain</tissue>
    </source>
</reference>
<gene>
    <name evidence="1" type="primary">SUPT20</name>
</gene>
<feature type="non-terminal residue" evidence="1">
    <location>
        <position position="1"/>
    </location>
</feature>
<dbReference type="AlphaFoldDB" id="A0A1A8I1A6"/>
<organism evidence="1">
    <name type="scientific">Nothobranchius kuhntae</name>
    <name type="common">Beira killifish</name>
    <dbReference type="NCBI Taxonomy" id="321403"/>
    <lineage>
        <taxon>Eukaryota</taxon>
        <taxon>Metazoa</taxon>
        <taxon>Chordata</taxon>
        <taxon>Craniata</taxon>
        <taxon>Vertebrata</taxon>
        <taxon>Euteleostomi</taxon>
        <taxon>Actinopterygii</taxon>
        <taxon>Neopterygii</taxon>
        <taxon>Teleostei</taxon>
        <taxon>Neoteleostei</taxon>
        <taxon>Acanthomorphata</taxon>
        <taxon>Ovalentaria</taxon>
        <taxon>Atherinomorphae</taxon>
        <taxon>Cyprinodontiformes</taxon>
        <taxon>Nothobranchiidae</taxon>
        <taxon>Nothobranchius</taxon>
    </lineage>
</organism>
<accession>A0A1A8I1A6</accession>
<evidence type="ECO:0000313" key="1">
    <source>
        <dbReference type="EMBL" id="SBQ89641.1"/>
    </source>
</evidence>
<dbReference type="EMBL" id="HAED01003653">
    <property type="protein sequence ID" value="SBQ89641.1"/>
    <property type="molecule type" value="Transcribed_RNA"/>
</dbReference>
<reference evidence="1" key="1">
    <citation type="submission" date="2016-05" db="EMBL/GenBank/DDBJ databases">
        <authorList>
            <person name="Lavstsen T."/>
            <person name="Jespersen J.S."/>
        </authorList>
    </citation>
    <scope>NUCLEOTIDE SEQUENCE</scope>
    <source>
        <tissue evidence="1">Brain</tissue>
    </source>
</reference>
<sequence>ISFCLLDLLCSPGPDQNPPCTFFRYQETVSSVSRHNHHYSTGYSLCLSSQNLLLE</sequence>
<name>A0A1A8I1A6_NOTKU</name>
<protein>
    <submittedName>
        <fullName evidence="1">Suppressor of Ty 20 homolog</fullName>
    </submittedName>
</protein>